<sequence length="83" mass="9235">MDFPSDDEYIHTSPPESPVFTSDGGADPIPTLHNAFLIGEILTKCDCLSVRSLYPRTRIINMYGSPETQRAVSYFSIEARPQA</sequence>
<dbReference type="Proteomes" id="UP001215598">
    <property type="component" value="Unassembled WGS sequence"/>
</dbReference>
<comment type="caution">
    <text evidence="2">The sequence shown here is derived from an EMBL/GenBank/DDBJ whole genome shotgun (WGS) entry which is preliminary data.</text>
</comment>
<dbReference type="AlphaFoldDB" id="A0AAD7H6M6"/>
<evidence type="ECO:0000256" key="1">
    <source>
        <dbReference type="SAM" id="MobiDB-lite"/>
    </source>
</evidence>
<protein>
    <submittedName>
        <fullName evidence="2">Uncharacterized protein</fullName>
    </submittedName>
</protein>
<feature type="region of interest" description="Disordered" evidence="1">
    <location>
        <begin position="1"/>
        <end position="25"/>
    </location>
</feature>
<name>A0AAD7H6M6_9AGAR</name>
<reference evidence="2" key="1">
    <citation type="submission" date="2023-03" db="EMBL/GenBank/DDBJ databases">
        <title>Massive genome expansion in bonnet fungi (Mycena s.s.) driven by repeated elements and novel gene families across ecological guilds.</title>
        <authorList>
            <consortium name="Lawrence Berkeley National Laboratory"/>
            <person name="Harder C.B."/>
            <person name="Miyauchi S."/>
            <person name="Viragh M."/>
            <person name="Kuo A."/>
            <person name="Thoen E."/>
            <person name="Andreopoulos B."/>
            <person name="Lu D."/>
            <person name="Skrede I."/>
            <person name="Drula E."/>
            <person name="Henrissat B."/>
            <person name="Morin E."/>
            <person name="Kohler A."/>
            <person name="Barry K."/>
            <person name="LaButti K."/>
            <person name="Morin E."/>
            <person name="Salamov A."/>
            <person name="Lipzen A."/>
            <person name="Mereny Z."/>
            <person name="Hegedus B."/>
            <person name="Baldrian P."/>
            <person name="Stursova M."/>
            <person name="Weitz H."/>
            <person name="Taylor A."/>
            <person name="Grigoriev I.V."/>
            <person name="Nagy L.G."/>
            <person name="Martin F."/>
            <person name="Kauserud H."/>
        </authorList>
    </citation>
    <scope>NUCLEOTIDE SEQUENCE</scope>
    <source>
        <strain evidence="2">CBHHK182m</strain>
    </source>
</reference>
<keyword evidence="3" id="KW-1185">Reference proteome</keyword>
<evidence type="ECO:0000313" key="2">
    <source>
        <dbReference type="EMBL" id="KAJ7713334.1"/>
    </source>
</evidence>
<dbReference type="EMBL" id="JARKIB010000345">
    <property type="protein sequence ID" value="KAJ7713334.1"/>
    <property type="molecule type" value="Genomic_DNA"/>
</dbReference>
<accession>A0AAD7H6M6</accession>
<gene>
    <name evidence="2" type="ORF">B0H16DRAFT_1743397</name>
</gene>
<organism evidence="2 3">
    <name type="scientific">Mycena metata</name>
    <dbReference type="NCBI Taxonomy" id="1033252"/>
    <lineage>
        <taxon>Eukaryota</taxon>
        <taxon>Fungi</taxon>
        <taxon>Dikarya</taxon>
        <taxon>Basidiomycota</taxon>
        <taxon>Agaricomycotina</taxon>
        <taxon>Agaricomycetes</taxon>
        <taxon>Agaricomycetidae</taxon>
        <taxon>Agaricales</taxon>
        <taxon>Marasmiineae</taxon>
        <taxon>Mycenaceae</taxon>
        <taxon>Mycena</taxon>
    </lineage>
</organism>
<proteinExistence type="predicted"/>
<evidence type="ECO:0000313" key="3">
    <source>
        <dbReference type="Proteomes" id="UP001215598"/>
    </source>
</evidence>